<feature type="region of interest" description="Disordered" evidence="1">
    <location>
        <begin position="322"/>
        <end position="410"/>
    </location>
</feature>
<evidence type="ECO:0000313" key="2">
    <source>
        <dbReference type="EMBL" id="GGP18321.1"/>
    </source>
</evidence>
<dbReference type="EMBL" id="BMNK01000029">
    <property type="protein sequence ID" value="GGP18321.1"/>
    <property type="molecule type" value="Genomic_DNA"/>
</dbReference>
<keyword evidence="3" id="KW-1185">Reference proteome</keyword>
<protein>
    <recommendedName>
        <fullName evidence="4">CU044_5270 family protein</fullName>
    </recommendedName>
</protein>
<evidence type="ECO:0000313" key="3">
    <source>
        <dbReference type="Proteomes" id="UP000660745"/>
    </source>
</evidence>
<gene>
    <name evidence="2" type="ORF">GCM10012278_90100</name>
</gene>
<evidence type="ECO:0000256" key="1">
    <source>
        <dbReference type="SAM" id="MobiDB-lite"/>
    </source>
</evidence>
<evidence type="ECO:0008006" key="4">
    <source>
        <dbReference type="Google" id="ProtNLM"/>
    </source>
</evidence>
<name>A0A918AG95_9ACTN</name>
<dbReference type="RefSeq" id="WP_189144939.1">
    <property type="nucleotide sequence ID" value="NZ_BMNK01000029.1"/>
</dbReference>
<proteinExistence type="predicted"/>
<dbReference type="NCBIfam" id="NF038083">
    <property type="entry name" value="CU044_5270_fam"/>
    <property type="match status" value="1"/>
</dbReference>
<organism evidence="2 3">
    <name type="scientific">Nonomuraea glycinis</name>
    <dbReference type="NCBI Taxonomy" id="2047744"/>
    <lineage>
        <taxon>Bacteria</taxon>
        <taxon>Bacillati</taxon>
        <taxon>Actinomycetota</taxon>
        <taxon>Actinomycetes</taxon>
        <taxon>Streptosporangiales</taxon>
        <taxon>Streptosporangiaceae</taxon>
        <taxon>Nonomuraea</taxon>
    </lineage>
</organism>
<comment type="caution">
    <text evidence="2">The sequence shown here is derived from an EMBL/GenBank/DDBJ whole genome shotgun (WGS) entry which is preliminary data.</text>
</comment>
<dbReference type="InterPro" id="IPR047789">
    <property type="entry name" value="CU044_5270-like"/>
</dbReference>
<reference evidence="2" key="1">
    <citation type="journal article" date="2014" name="Int. J. Syst. Evol. Microbiol.">
        <title>Complete genome sequence of Corynebacterium casei LMG S-19264T (=DSM 44701T), isolated from a smear-ripened cheese.</title>
        <authorList>
            <consortium name="US DOE Joint Genome Institute (JGI-PGF)"/>
            <person name="Walter F."/>
            <person name="Albersmeier A."/>
            <person name="Kalinowski J."/>
            <person name="Ruckert C."/>
        </authorList>
    </citation>
    <scope>NUCLEOTIDE SEQUENCE</scope>
    <source>
        <strain evidence="2">CGMCC 4.7430</strain>
    </source>
</reference>
<accession>A0A918AG95</accession>
<dbReference type="Proteomes" id="UP000660745">
    <property type="component" value="Unassembled WGS sequence"/>
</dbReference>
<dbReference type="AlphaFoldDB" id="A0A918AG95"/>
<reference evidence="2" key="2">
    <citation type="submission" date="2020-09" db="EMBL/GenBank/DDBJ databases">
        <authorList>
            <person name="Sun Q."/>
            <person name="Zhou Y."/>
        </authorList>
    </citation>
    <scope>NUCLEOTIDE SEQUENCE</scope>
    <source>
        <strain evidence="2">CGMCC 4.7430</strain>
    </source>
</reference>
<sequence length="410" mass="43870">MDDEFKDFVDGRPAVPPYRPEARAQARERLLREAHRGFRLPRLGWQAVAAFGVTVTLVGGVAVALAGQGGGPEGTSTAGTVNRTAAQYFPELHPKPGQFILIESDTMYGATAGRADGEPTRHLYRTHRKIYQSVDGRAPGLLLIDGLEPKPWPGEELPADARRAEPPFRSWVASCPGRRDDYSYLSALPADPKRMRERFYQDDPGDRNADEMAFDAAGELVRETYLPKAQREAVFEAIKAIPGVEEAQGVQDSAGRSGVALGRPMSGTLHQLIFDPETRTLLGERGTVLDAKAAGAPVGSLVAHTAELSVTVVDKLPELSDVDGDGSCVQEPVPAESTPPPAVTATPQPDDGPVDEPSEARRRVLPDEPVDEPSTAATMTPQPDDGPVDEPSEAHSTQVPAGWPTDSPSG</sequence>